<evidence type="ECO:0000256" key="1">
    <source>
        <dbReference type="SAM" id="Phobius"/>
    </source>
</evidence>
<protein>
    <submittedName>
        <fullName evidence="2">Uncharacterized protein</fullName>
    </submittedName>
</protein>
<name>A0A6C0FAA2_9ZZZZ</name>
<proteinExistence type="predicted"/>
<keyword evidence="1" id="KW-0472">Membrane</keyword>
<dbReference type="EMBL" id="MN739030">
    <property type="protein sequence ID" value="QHT36085.1"/>
    <property type="molecule type" value="Genomic_DNA"/>
</dbReference>
<evidence type="ECO:0000313" key="2">
    <source>
        <dbReference type="EMBL" id="QHT36085.1"/>
    </source>
</evidence>
<accession>A0A6C0FAA2</accession>
<feature type="transmembrane region" description="Helical" evidence="1">
    <location>
        <begin position="12"/>
        <end position="35"/>
    </location>
</feature>
<feature type="transmembrane region" description="Helical" evidence="1">
    <location>
        <begin position="41"/>
        <end position="61"/>
    </location>
</feature>
<keyword evidence="1" id="KW-1133">Transmembrane helix</keyword>
<keyword evidence="1" id="KW-0812">Transmembrane</keyword>
<organism evidence="2">
    <name type="scientific">viral metagenome</name>
    <dbReference type="NCBI Taxonomy" id="1070528"/>
    <lineage>
        <taxon>unclassified sequences</taxon>
        <taxon>metagenomes</taxon>
        <taxon>organismal metagenomes</taxon>
    </lineage>
</organism>
<sequence length="71" mass="7856">MPAGSKPSLSAFAGIMFFYLLLTYVLFPVSFYYIYNKSIFAAGNGFVLGSILSLLLWWGFGSKMVHTSTSK</sequence>
<reference evidence="2" key="1">
    <citation type="journal article" date="2020" name="Nature">
        <title>Giant virus diversity and host interactions through global metagenomics.</title>
        <authorList>
            <person name="Schulz F."/>
            <person name="Roux S."/>
            <person name="Paez-Espino D."/>
            <person name="Jungbluth S."/>
            <person name="Walsh D.A."/>
            <person name="Denef V.J."/>
            <person name="McMahon K.D."/>
            <person name="Konstantinidis K.T."/>
            <person name="Eloe-Fadrosh E.A."/>
            <person name="Kyrpides N.C."/>
            <person name="Woyke T."/>
        </authorList>
    </citation>
    <scope>NUCLEOTIDE SEQUENCE</scope>
    <source>
        <strain evidence="2">GVMAG-M-3300009182-46</strain>
    </source>
</reference>
<dbReference type="AlphaFoldDB" id="A0A6C0FAA2"/>